<reference evidence="8" key="1">
    <citation type="submission" date="2022-07" db="EMBL/GenBank/DDBJ databases">
        <title>Arcobacter roscoffensis sp. nov., a marine bacterium isolated from coastal seawater collected from Roscoff, France.</title>
        <authorList>
            <person name="Pascual J."/>
            <person name="Lepeaux C."/>
            <person name="Methner A."/>
            <person name="Overmann J."/>
        </authorList>
    </citation>
    <scope>NUCLEOTIDE SEQUENCE</scope>
    <source>
        <strain evidence="8">ARW1-2F2</strain>
    </source>
</reference>
<dbReference type="InterPro" id="IPR051310">
    <property type="entry name" value="MCP_chemotaxis"/>
</dbReference>
<comment type="similarity">
    <text evidence="2">Belongs to the methyl-accepting chemotaxis (MCP) protein family.</text>
</comment>
<evidence type="ECO:0000313" key="9">
    <source>
        <dbReference type="Proteomes" id="UP001060012"/>
    </source>
</evidence>
<dbReference type="PROSITE" id="PS50111">
    <property type="entry name" value="CHEMOTAXIS_TRANSDUC_2"/>
    <property type="match status" value="1"/>
</dbReference>
<dbReference type="Gene3D" id="1.10.287.950">
    <property type="entry name" value="Methyl-accepting chemotaxis protein"/>
    <property type="match status" value="1"/>
</dbReference>
<dbReference type="Gene3D" id="1.20.120.1530">
    <property type="match status" value="1"/>
</dbReference>
<keyword evidence="1" id="KW-0145">Chemotaxis</keyword>
<feature type="domain" description="Methyl-accepting transducer" evidence="6">
    <location>
        <begin position="447"/>
        <end position="669"/>
    </location>
</feature>
<dbReference type="InterPro" id="IPR004089">
    <property type="entry name" value="MCPsignal_dom"/>
</dbReference>
<sequence length="748" mass="84489">MATNISIKLKLIILAIVITFSFIFIVISERSAMHELQTLAKMDHHTEELNVKLLELRKDEKDFLVRKDLKYIESFKKTLNEVFEIKELLKYELTYFDLNTTSLEEYEKTLKLYGKKFIELSEIQKRIGLTPTDALYGDLRAKVHQVQDYAKKQNDTYLLSSVYDLRKQEKDFMLRYKSKYIGKFNKIIKKLLDDNRYTQMHPLLKDYQTSFLALTKLEEKKGFDHKSGILGELRATVHKTDKQLEILTKIIAKAFVEKKDAISLYSLIVTSSIAIFIIFALIVFNRQISKSLIEFEKGLNNFFAFINHETNDVKPLNDKNNDEIGNMAKMINKNIENAKINIQKDRELIDDATQVANKIKEGYLSSRISHSSNSNELNELKNVINEMLDTLSSNIENINSVLNEFAKYDYTKEVKTSNINGEVLQLCENINIVAKSINEMLKESKSIGLGLQVSANTLVTNVDNLTTNANSTAASLEETAAAIEEITSTIVKNNESVQQMSTNSQKVKTAATNGEKLANETTSAMDEINEQVRAINESIGLIDQIAFQTNILSLNAAVEAATAGEAGKGFAVVAQEVRNLASRSAEVAKEIKHLVEVATSKATDGKEISAKMIMGYSELNENIHSTINLISDISTASKEQQIGMEQINDSINQLDKQTQEIANISSNTQHISEQTNSMAIEIVNNSDEKEFIGKDSVQGKNIDLQNFSKPIETKKQTIHKQERENVKVSKRSTEIKENSSSDDEWESF</sequence>
<dbReference type="EMBL" id="CP100595">
    <property type="protein sequence ID" value="UTJ05263.1"/>
    <property type="molecule type" value="Genomic_DNA"/>
</dbReference>
<feature type="domain" description="HAMP" evidence="7">
    <location>
        <begin position="349"/>
        <end position="396"/>
    </location>
</feature>
<dbReference type="InterPro" id="IPR032255">
    <property type="entry name" value="HBM"/>
</dbReference>
<evidence type="ECO:0000256" key="3">
    <source>
        <dbReference type="PROSITE-ProRule" id="PRU00284"/>
    </source>
</evidence>
<feature type="transmembrane region" description="Helical" evidence="5">
    <location>
        <begin position="6"/>
        <end position="27"/>
    </location>
</feature>
<dbReference type="SMART" id="SM01358">
    <property type="entry name" value="HBM"/>
    <property type="match status" value="1"/>
</dbReference>
<evidence type="ECO:0000256" key="4">
    <source>
        <dbReference type="SAM" id="MobiDB-lite"/>
    </source>
</evidence>
<dbReference type="InterPro" id="IPR003660">
    <property type="entry name" value="HAMP_dom"/>
</dbReference>
<feature type="region of interest" description="Disordered" evidence="4">
    <location>
        <begin position="713"/>
        <end position="748"/>
    </location>
</feature>
<dbReference type="SUPFAM" id="SSF58104">
    <property type="entry name" value="Methyl-accepting chemotaxis protein (MCP) signaling domain"/>
    <property type="match status" value="1"/>
</dbReference>
<dbReference type="PANTHER" id="PTHR43531">
    <property type="entry name" value="PROTEIN ICFG"/>
    <property type="match status" value="1"/>
</dbReference>
<keyword evidence="5" id="KW-0812">Transmembrane</keyword>
<keyword evidence="9" id="KW-1185">Reference proteome</keyword>
<evidence type="ECO:0000256" key="1">
    <source>
        <dbReference type="ARBA" id="ARBA00022500"/>
    </source>
</evidence>
<dbReference type="RefSeq" id="WP_254575444.1">
    <property type="nucleotide sequence ID" value="NZ_CP100595.1"/>
</dbReference>
<evidence type="ECO:0000256" key="5">
    <source>
        <dbReference type="SAM" id="Phobius"/>
    </source>
</evidence>
<dbReference type="PROSITE" id="PS50885">
    <property type="entry name" value="HAMP"/>
    <property type="match status" value="1"/>
</dbReference>
<protein>
    <submittedName>
        <fullName evidence="8">Methyl-accepting chemotaxis protein</fullName>
    </submittedName>
</protein>
<dbReference type="PANTHER" id="PTHR43531:SF11">
    <property type="entry name" value="METHYL-ACCEPTING CHEMOTAXIS PROTEIN 3"/>
    <property type="match status" value="1"/>
</dbReference>
<organism evidence="8 9">
    <name type="scientific">Arcobacter roscoffensis</name>
    <dbReference type="NCBI Taxonomy" id="2961520"/>
    <lineage>
        <taxon>Bacteria</taxon>
        <taxon>Pseudomonadati</taxon>
        <taxon>Campylobacterota</taxon>
        <taxon>Epsilonproteobacteria</taxon>
        <taxon>Campylobacterales</taxon>
        <taxon>Arcobacteraceae</taxon>
        <taxon>Arcobacter</taxon>
    </lineage>
</organism>
<proteinExistence type="inferred from homology"/>
<feature type="compositionally biased region" description="Basic and acidic residues" evidence="4">
    <location>
        <begin position="713"/>
        <end position="739"/>
    </location>
</feature>
<keyword evidence="5" id="KW-0472">Membrane</keyword>
<accession>A0ABY5E2E0</accession>
<keyword evidence="3" id="KW-0807">Transducer</keyword>
<keyword evidence="5" id="KW-1133">Transmembrane helix</keyword>
<gene>
    <name evidence="8" type="ORF">NJU99_08265</name>
</gene>
<name>A0ABY5E2E0_9BACT</name>
<evidence type="ECO:0000259" key="6">
    <source>
        <dbReference type="PROSITE" id="PS50111"/>
    </source>
</evidence>
<dbReference type="Pfam" id="PF00015">
    <property type="entry name" value="MCPsignal"/>
    <property type="match status" value="1"/>
</dbReference>
<dbReference type="Proteomes" id="UP001060012">
    <property type="component" value="Chromosome"/>
</dbReference>
<evidence type="ECO:0000256" key="2">
    <source>
        <dbReference type="ARBA" id="ARBA00029447"/>
    </source>
</evidence>
<evidence type="ECO:0000313" key="8">
    <source>
        <dbReference type="EMBL" id="UTJ05263.1"/>
    </source>
</evidence>
<evidence type="ECO:0000259" key="7">
    <source>
        <dbReference type="PROSITE" id="PS50885"/>
    </source>
</evidence>
<dbReference type="SMART" id="SM00283">
    <property type="entry name" value="MA"/>
    <property type="match status" value="1"/>
</dbReference>
<feature type="transmembrane region" description="Helical" evidence="5">
    <location>
        <begin position="262"/>
        <end position="284"/>
    </location>
</feature>